<proteinExistence type="predicted"/>
<organism evidence="1 2">
    <name type="scientific">Trichinella spiralis</name>
    <name type="common">Trichina worm</name>
    <dbReference type="NCBI Taxonomy" id="6334"/>
    <lineage>
        <taxon>Eukaryota</taxon>
        <taxon>Metazoa</taxon>
        <taxon>Ecdysozoa</taxon>
        <taxon>Nematoda</taxon>
        <taxon>Enoplea</taxon>
        <taxon>Dorylaimia</taxon>
        <taxon>Trichinellida</taxon>
        <taxon>Trichinellidae</taxon>
        <taxon>Trichinella</taxon>
    </lineage>
</organism>
<keyword evidence="2" id="KW-1185">Reference proteome</keyword>
<dbReference type="InParanoid" id="A0A0V1BVL4"/>
<sequence>MNIYKISSSYEKVLATDHFLEGKISYSILADMQDKSRHLEKMLSGNQKYLFSEIFYQKNMEQRSHNSKPFIFLCMNNEKSAGTQSNTQWENNYCVLELLVGKRSGQASASVFHYSSSYLSYCKVRCSLLHQITSPSQSSSLSNHGSITIVEKRSGQILLWYKEIFIEVTIQLGLKEINLENFNCTFALSLTYFINSVLRHPGMNKIHSGNYNKHILTAAPVAQSVSASYL</sequence>
<reference evidence="1 2" key="1">
    <citation type="submission" date="2015-01" db="EMBL/GenBank/DDBJ databases">
        <title>Evolution of Trichinella species and genotypes.</title>
        <authorList>
            <person name="Korhonen P.K."/>
            <person name="Edoardo P."/>
            <person name="Giuseppe L.R."/>
            <person name="Gasser R.B."/>
        </authorList>
    </citation>
    <scope>NUCLEOTIDE SEQUENCE [LARGE SCALE GENOMIC DNA]</scope>
    <source>
        <strain evidence="1">ISS3</strain>
    </source>
</reference>
<evidence type="ECO:0000313" key="2">
    <source>
        <dbReference type="Proteomes" id="UP000054776"/>
    </source>
</evidence>
<dbReference type="Proteomes" id="UP000054776">
    <property type="component" value="Unassembled WGS sequence"/>
</dbReference>
<dbReference type="AlphaFoldDB" id="A0A0V1BVL4"/>
<comment type="caution">
    <text evidence="1">The sequence shown here is derived from an EMBL/GenBank/DDBJ whole genome shotgun (WGS) entry which is preliminary data.</text>
</comment>
<gene>
    <name evidence="1" type="ORF">T01_3350</name>
</gene>
<name>A0A0V1BVL4_TRISP</name>
<evidence type="ECO:0000313" key="1">
    <source>
        <dbReference type="EMBL" id="KRY40782.1"/>
    </source>
</evidence>
<protein>
    <submittedName>
        <fullName evidence="1">Uncharacterized protein</fullName>
    </submittedName>
</protein>
<accession>A0A0V1BVL4</accession>
<dbReference type="EMBL" id="JYDH01000011">
    <property type="protein sequence ID" value="KRY40782.1"/>
    <property type="molecule type" value="Genomic_DNA"/>
</dbReference>